<evidence type="ECO:0000313" key="3">
    <source>
        <dbReference type="Proteomes" id="UP000314294"/>
    </source>
</evidence>
<evidence type="ECO:0000313" key="2">
    <source>
        <dbReference type="EMBL" id="TNN73350.1"/>
    </source>
</evidence>
<feature type="region of interest" description="Disordered" evidence="1">
    <location>
        <begin position="1"/>
        <end position="100"/>
    </location>
</feature>
<dbReference type="EMBL" id="SRLO01000126">
    <property type="protein sequence ID" value="TNN73350.1"/>
    <property type="molecule type" value="Genomic_DNA"/>
</dbReference>
<name>A0A4Z2I6B7_9TELE</name>
<feature type="compositionally biased region" description="Basic and acidic residues" evidence="1">
    <location>
        <begin position="19"/>
        <end position="55"/>
    </location>
</feature>
<dbReference type="Proteomes" id="UP000314294">
    <property type="component" value="Unassembled WGS sequence"/>
</dbReference>
<protein>
    <submittedName>
        <fullName evidence="2">Uncharacterized protein</fullName>
    </submittedName>
</protein>
<keyword evidence="3" id="KW-1185">Reference proteome</keyword>
<dbReference type="AlphaFoldDB" id="A0A4Z2I6B7"/>
<gene>
    <name evidence="2" type="ORF">EYF80_016513</name>
</gene>
<proteinExistence type="predicted"/>
<comment type="caution">
    <text evidence="2">The sequence shown here is derived from an EMBL/GenBank/DDBJ whole genome shotgun (WGS) entry which is preliminary data.</text>
</comment>
<sequence length="100" mass="10786">MARYTPGAVRSPVRIIGSHIERSGKKAGSKDTHEGCRGSGGEADRSPRGYLEMHGRVRARPAITPLSRSPGRPVSSGRMRRSAGRRGVPQPPSIIPQYTI</sequence>
<feature type="compositionally biased region" description="Low complexity" evidence="1">
    <location>
        <begin position="67"/>
        <end position="77"/>
    </location>
</feature>
<organism evidence="2 3">
    <name type="scientific">Liparis tanakae</name>
    <name type="common">Tanaka's snailfish</name>
    <dbReference type="NCBI Taxonomy" id="230148"/>
    <lineage>
        <taxon>Eukaryota</taxon>
        <taxon>Metazoa</taxon>
        <taxon>Chordata</taxon>
        <taxon>Craniata</taxon>
        <taxon>Vertebrata</taxon>
        <taxon>Euteleostomi</taxon>
        <taxon>Actinopterygii</taxon>
        <taxon>Neopterygii</taxon>
        <taxon>Teleostei</taxon>
        <taxon>Neoteleostei</taxon>
        <taxon>Acanthomorphata</taxon>
        <taxon>Eupercaria</taxon>
        <taxon>Perciformes</taxon>
        <taxon>Cottioidei</taxon>
        <taxon>Cottales</taxon>
        <taxon>Liparidae</taxon>
        <taxon>Liparis</taxon>
    </lineage>
</organism>
<accession>A0A4Z2I6B7</accession>
<reference evidence="2 3" key="1">
    <citation type="submission" date="2019-03" db="EMBL/GenBank/DDBJ databases">
        <title>First draft genome of Liparis tanakae, snailfish: a comprehensive survey of snailfish specific genes.</title>
        <authorList>
            <person name="Kim W."/>
            <person name="Song I."/>
            <person name="Jeong J.-H."/>
            <person name="Kim D."/>
            <person name="Kim S."/>
            <person name="Ryu S."/>
            <person name="Song J.Y."/>
            <person name="Lee S.K."/>
        </authorList>
    </citation>
    <scope>NUCLEOTIDE SEQUENCE [LARGE SCALE GENOMIC DNA]</scope>
    <source>
        <tissue evidence="2">Muscle</tissue>
    </source>
</reference>
<evidence type="ECO:0000256" key="1">
    <source>
        <dbReference type="SAM" id="MobiDB-lite"/>
    </source>
</evidence>